<keyword evidence="3" id="KW-0560">Oxidoreductase</keyword>
<dbReference type="EC" id="1.3.1.76" evidence="2"/>
<evidence type="ECO:0000259" key="6">
    <source>
        <dbReference type="Pfam" id="PF14824"/>
    </source>
</evidence>
<dbReference type="InterPro" id="IPR006367">
    <property type="entry name" value="Sirohaem_synthase_N"/>
</dbReference>
<proteinExistence type="predicted"/>
<dbReference type="PANTHER" id="PTHR35330">
    <property type="entry name" value="SIROHEME BIOSYNTHESIS PROTEIN MET8"/>
    <property type="match status" value="1"/>
</dbReference>
<evidence type="ECO:0000313" key="7">
    <source>
        <dbReference type="EMBL" id="SVA07066.1"/>
    </source>
</evidence>
<dbReference type="SUPFAM" id="SSF75615">
    <property type="entry name" value="Siroheme synthase middle domains-like"/>
    <property type="match status" value="1"/>
</dbReference>
<evidence type="ECO:0000256" key="2">
    <source>
        <dbReference type="ARBA" id="ARBA00012400"/>
    </source>
</evidence>
<evidence type="ECO:0000256" key="5">
    <source>
        <dbReference type="ARBA" id="ARBA00023244"/>
    </source>
</evidence>
<evidence type="ECO:0000256" key="3">
    <source>
        <dbReference type="ARBA" id="ARBA00023002"/>
    </source>
</evidence>
<dbReference type="Gene3D" id="3.30.160.110">
    <property type="entry name" value="Siroheme synthase, domain 2"/>
    <property type="match status" value="1"/>
</dbReference>
<evidence type="ECO:0000256" key="1">
    <source>
        <dbReference type="ARBA" id="ARBA00005010"/>
    </source>
</evidence>
<name>A0A381SSU1_9ZZZZ</name>
<dbReference type="GO" id="GO:0043115">
    <property type="term" value="F:precorrin-2 dehydrogenase activity"/>
    <property type="evidence" value="ECO:0007669"/>
    <property type="project" value="UniProtKB-EC"/>
</dbReference>
<dbReference type="UniPathway" id="UPA00262">
    <property type="reaction ID" value="UER00222"/>
</dbReference>
<dbReference type="GO" id="GO:0004325">
    <property type="term" value="F:ferrochelatase activity"/>
    <property type="evidence" value="ECO:0007669"/>
    <property type="project" value="InterPro"/>
</dbReference>
<reference evidence="7" key="1">
    <citation type="submission" date="2018-05" db="EMBL/GenBank/DDBJ databases">
        <authorList>
            <person name="Lanie J.A."/>
            <person name="Ng W.-L."/>
            <person name="Kazmierczak K.M."/>
            <person name="Andrzejewski T.M."/>
            <person name="Davidsen T.M."/>
            <person name="Wayne K.J."/>
            <person name="Tettelin H."/>
            <person name="Glass J.I."/>
            <person name="Rusch D."/>
            <person name="Podicherti R."/>
            <person name="Tsui H.-C.T."/>
            <person name="Winkler M.E."/>
        </authorList>
    </citation>
    <scope>NUCLEOTIDE SEQUENCE</scope>
</reference>
<accession>A0A381SSU1</accession>
<dbReference type="NCBIfam" id="TIGR01470">
    <property type="entry name" value="cysG_Nterm"/>
    <property type="match status" value="1"/>
</dbReference>
<evidence type="ECO:0000256" key="4">
    <source>
        <dbReference type="ARBA" id="ARBA00023027"/>
    </source>
</evidence>
<dbReference type="InterPro" id="IPR028281">
    <property type="entry name" value="Sirohaem_synthase_central"/>
</dbReference>
<feature type="domain" description="Siroheme synthase central" evidence="6">
    <location>
        <begin position="48"/>
        <end position="74"/>
    </location>
</feature>
<dbReference type="InterPro" id="IPR028161">
    <property type="entry name" value="Met8-like"/>
</dbReference>
<feature type="non-terminal residue" evidence="7">
    <location>
        <position position="1"/>
    </location>
</feature>
<dbReference type="EMBL" id="UINC01003522">
    <property type="protein sequence ID" value="SVA07066.1"/>
    <property type="molecule type" value="Genomic_DNA"/>
</dbReference>
<organism evidence="7">
    <name type="scientific">marine metagenome</name>
    <dbReference type="NCBI Taxonomy" id="408172"/>
    <lineage>
        <taxon>unclassified sequences</taxon>
        <taxon>metagenomes</taxon>
        <taxon>ecological metagenomes</taxon>
    </lineage>
</organism>
<dbReference type="GO" id="GO:0019354">
    <property type="term" value="P:siroheme biosynthetic process"/>
    <property type="evidence" value="ECO:0007669"/>
    <property type="project" value="UniProtKB-UniPathway"/>
</dbReference>
<keyword evidence="4" id="KW-0520">NAD</keyword>
<keyword evidence="5" id="KW-0627">Porphyrin biosynthesis</keyword>
<protein>
    <recommendedName>
        <fullName evidence="2">precorrin-2 dehydrogenase</fullName>
        <ecNumber evidence="2">1.3.1.76</ecNumber>
    </recommendedName>
</protein>
<dbReference type="PANTHER" id="PTHR35330:SF1">
    <property type="entry name" value="SIROHEME BIOSYNTHESIS PROTEIN MET8"/>
    <property type="match status" value="1"/>
</dbReference>
<dbReference type="Pfam" id="PF13241">
    <property type="entry name" value="NAD_binding_7"/>
    <property type="match status" value="1"/>
</dbReference>
<comment type="pathway">
    <text evidence="1">Porphyrin-containing compound metabolism; siroheme biosynthesis; sirohydrochlorin from precorrin-2: step 1/1.</text>
</comment>
<dbReference type="Pfam" id="PF14824">
    <property type="entry name" value="Sirohm_synth_M"/>
    <property type="match status" value="1"/>
</dbReference>
<gene>
    <name evidence="7" type="ORF">METZ01_LOCUS59920</name>
</gene>
<dbReference type="AlphaFoldDB" id="A0A381SSU1"/>
<sequence length="123" mass="13271">DGAWIVVAAASADVNRAVSSAAEKRRVFVNAVDDPTNASAYLGGVFRRGGVTVAISTDGKAPALASLIRQALESLLPTPEVERWMTVARNERTRWVAAQVPIEERRPLLLRALGGLYDDREGE</sequence>